<organism evidence="3 4">
    <name type="scientific">Sulfobacillus benefaciens</name>
    <dbReference type="NCBI Taxonomy" id="453960"/>
    <lineage>
        <taxon>Bacteria</taxon>
        <taxon>Bacillati</taxon>
        <taxon>Bacillota</taxon>
        <taxon>Clostridia</taxon>
        <taxon>Eubacteriales</taxon>
        <taxon>Clostridiales Family XVII. Incertae Sedis</taxon>
        <taxon>Sulfobacillus</taxon>
    </lineage>
</organism>
<feature type="region of interest" description="Disordered" evidence="1">
    <location>
        <begin position="68"/>
        <end position="88"/>
    </location>
</feature>
<dbReference type="AlphaFoldDB" id="A0A2T2WUY2"/>
<evidence type="ECO:0000313" key="4">
    <source>
        <dbReference type="Proteomes" id="UP000242699"/>
    </source>
</evidence>
<dbReference type="InterPro" id="IPR051404">
    <property type="entry name" value="TA_system_antitoxin"/>
</dbReference>
<dbReference type="InterPro" id="IPR035069">
    <property type="entry name" value="TTHA1013/TTHA0281-like"/>
</dbReference>
<dbReference type="Pfam" id="PF15919">
    <property type="entry name" value="HicB_lk_antitox"/>
    <property type="match status" value="1"/>
</dbReference>
<protein>
    <recommendedName>
        <fullName evidence="2">HicB-like antitoxin of toxin-antitoxin system domain-containing protein</fullName>
    </recommendedName>
</protein>
<evidence type="ECO:0000256" key="1">
    <source>
        <dbReference type="SAM" id="MobiDB-lite"/>
    </source>
</evidence>
<evidence type="ECO:0000259" key="2">
    <source>
        <dbReference type="Pfam" id="PF15919"/>
    </source>
</evidence>
<dbReference type="InterPro" id="IPR031807">
    <property type="entry name" value="HicB-like"/>
</dbReference>
<dbReference type="PANTHER" id="PTHR34504:SF2">
    <property type="entry name" value="UPF0150 PROTEIN SSL0259"/>
    <property type="match status" value="1"/>
</dbReference>
<gene>
    <name evidence="3" type="ORF">C7B43_15310</name>
</gene>
<dbReference type="Gene3D" id="3.30.160.250">
    <property type="match status" value="1"/>
</dbReference>
<dbReference type="EMBL" id="PXYT01000044">
    <property type="protein sequence ID" value="PSR26032.1"/>
    <property type="molecule type" value="Genomic_DNA"/>
</dbReference>
<sequence>MTGSDNLRYSLWIRWSEEDQLYIVEVPELPGCKTHGKTYVEAVIQAQDAMDTWIYGHRALGYPIPQPDLYDATDHGPTSALRPAERRS</sequence>
<name>A0A2T2WUY2_9FIRM</name>
<accession>A0A2T2WUY2</accession>
<dbReference type="SUPFAM" id="SSF143100">
    <property type="entry name" value="TTHA1013/TTHA0281-like"/>
    <property type="match status" value="1"/>
</dbReference>
<feature type="domain" description="HicB-like antitoxin of toxin-antitoxin system" evidence="2">
    <location>
        <begin position="10"/>
        <end position="71"/>
    </location>
</feature>
<proteinExistence type="predicted"/>
<evidence type="ECO:0000313" key="3">
    <source>
        <dbReference type="EMBL" id="PSR26032.1"/>
    </source>
</evidence>
<dbReference type="Proteomes" id="UP000242699">
    <property type="component" value="Unassembled WGS sequence"/>
</dbReference>
<reference evidence="3 4" key="1">
    <citation type="journal article" date="2014" name="BMC Genomics">
        <title>Comparison of environmental and isolate Sulfobacillus genomes reveals diverse carbon, sulfur, nitrogen, and hydrogen metabolisms.</title>
        <authorList>
            <person name="Justice N.B."/>
            <person name="Norman A."/>
            <person name="Brown C.T."/>
            <person name="Singh A."/>
            <person name="Thomas B.C."/>
            <person name="Banfield J.F."/>
        </authorList>
    </citation>
    <scope>NUCLEOTIDE SEQUENCE [LARGE SCALE GENOMIC DNA]</scope>
    <source>
        <strain evidence="3">AMDSBA1</strain>
    </source>
</reference>
<comment type="caution">
    <text evidence="3">The sequence shown here is derived from an EMBL/GenBank/DDBJ whole genome shotgun (WGS) entry which is preliminary data.</text>
</comment>
<dbReference type="PANTHER" id="PTHR34504">
    <property type="entry name" value="ANTITOXIN HICB"/>
    <property type="match status" value="1"/>
</dbReference>